<evidence type="ECO:0000256" key="7">
    <source>
        <dbReference type="ARBA" id="ARBA00023002"/>
    </source>
</evidence>
<keyword evidence="4" id="KW-0963">Cytoplasm</keyword>
<reference evidence="9 10" key="1">
    <citation type="journal article" date="2021" name="Elife">
        <title>Chloroplast acquisition without the gene transfer in kleptoplastic sea slugs, Plakobranchus ocellatus.</title>
        <authorList>
            <person name="Maeda T."/>
            <person name="Takahashi S."/>
            <person name="Yoshida T."/>
            <person name="Shimamura S."/>
            <person name="Takaki Y."/>
            <person name="Nagai Y."/>
            <person name="Toyoda A."/>
            <person name="Suzuki Y."/>
            <person name="Arimoto A."/>
            <person name="Ishii H."/>
            <person name="Satoh N."/>
            <person name="Nishiyama T."/>
            <person name="Hasebe M."/>
            <person name="Maruyama T."/>
            <person name="Minagawa J."/>
            <person name="Obokata J."/>
            <person name="Shigenobu S."/>
        </authorList>
    </citation>
    <scope>NUCLEOTIDE SEQUENCE [LARGE SCALE GENOMIC DNA]</scope>
</reference>
<dbReference type="GO" id="GO:0046592">
    <property type="term" value="F:polyamine oxidase activity"/>
    <property type="evidence" value="ECO:0007669"/>
    <property type="project" value="TreeGrafter"/>
</dbReference>
<dbReference type="InterPro" id="IPR036188">
    <property type="entry name" value="FAD/NAD-bd_sf"/>
</dbReference>
<dbReference type="InterPro" id="IPR050281">
    <property type="entry name" value="Flavin_monoamine_oxidase"/>
</dbReference>
<comment type="subcellular location">
    <subcellularLocation>
        <location evidence="2">Cytoplasm</location>
    </subcellularLocation>
</comment>
<dbReference type="Pfam" id="PF01593">
    <property type="entry name" value="Amino_oxidase"/>
    <property type="match status" value="1"/>
</dbReference>
<evidence type="ECO:0000256" key="1">
    <source>
        <dbReference type="ARBA" id="ARBA00001974"/>
    </source>
</evidence>
<comment type="similarity">
    <text evidence="3">Belongs to the flavin monoamine oxidase family.</text>
</comment>
<comment type="caution">
    <text evidence="9">The sequence shown here is derived from an EMBL/GenBank/DDBJ whole genome shotgun (WGS) entry which is preliminary data.</text>
</comment>
<accession>A0AAV3Z436</accession>
<dbReference type="SUPFAM" id="SSF54373">
    <property type="entry name" value="FAD-linked reductases, C-terminal domain"/>
    <property type="match status" value="1"/>
</dbReference>
<sequence>MAEPSEVKHQDEKYPTNYASGKMTDVKQVRGMVERMVAESNPENLPLSEETLDKIISPYLAQMGATVSQAASLKDRKVSSPCNGYALDEIIGEMSQVSRCRGFSIHQNVKVHKLRPVVGPRPTPSVPTHRIQLPPVRKLEQNERCETILKTPQSRRLNREGAIEKKDRACFSVALNNRRQDFELKTRISERQIIEQGLMAKALRAKASWNADGMKKMRAKVRIIIVGAGLAGLSTAEELLRLGFTGVKLLEASNRVGGRLHAVQLSDDIGEVRDSKCYAELGCSAWVSSDPTHSVYNLAKEHGLLHTFQQHRRPQCQILTPDGRQLDASFVATALRFCSHLERDVLFLKDEILPQGRDHASVAFSDYTRVKLRHLLAGVREEEKDDLSLAVDSIETVWKFATGDSSGDMAADFFGPQARLQSNSEMQRLSWQAVGSTNHDVEIPSVTLIPSVVLSGKGSLLAPGDTRHFPKYPMTNTSHLCSTLMRQFFPGLIKYEARVRCVDWSLFCSRTLREGNRPETKVHCENKKVYRADHVIMAVPLGHLKKFAGQMFQPSLSTNKLASINRMGVGTVSKIFLCYEKPPFRAPIQLIWSGRKPGDVKYDSASLSSRCLRIITTTCSLNILEVTLLGDTPALALDDAHVVSEVSTILDLFQSKPGSKLKSEVSPPSKIIRSNWGQDPLFMGSHPYFRRGCTGQDAKSLGNPVTFRDRPVIQFAGDYTGPDLGRLTHAARVSGLREAKRLSNFYDDYFGWDNINPSFAAKSRVM</sequence>
<dbReference type="GO" id="GO:0005737">
    <property type="term" value="C:cytoplasm"/>
    <property type="evidence" value="ECO:0007669"/>
    <property type="project" value="UniProtKB-SubCell"/>
</dbReference>
<dbReference type="SUPFAM" id="SSF51905">
    <property type="entry name" value="FAD/NAD(P)-binding domain"/>
    <property type="match status" value="1"/>
</dbReference>
<protein>
    <submittedName>
        <fullName evidence="9">Spermine oxidase</fullName>
    </submittedName>
</protein>
<evidence type="ECO:0000313" key="9">
    <source>
        <dbReference type="EMBL" id="GFN94070.1"/>
    </source>
</evidence>
<dbReference type="PANTHER" id="PTHR10742:SF405">
    <property type="entry name" value="PEROXISOMAL N(1)-ACETYL-SPERMINE_SPERMIDINE OXIDASE"/>
    <property type="match status" value="1"/>
</dbReference>
<dbReference type="PANTHER" id="PTHR10742">
    <property type="entry name" value="FLAVIN MONOAMINE OXIDASE"/>
    <property type="match status" value="1"/>
</dbReference>
<comment type="cofactor">
    <cofactor evidence="1">
        <name>FAD</name>
        <dbReference type="ChEBI" id="CHEBI:57692"/>
    </cofactor>
</comment>
<keyword evidence="10" id="KW-1185">Reference proteome</keyword>
<proteinExistence type="inferred from homology"/>
<gene>
    <name evidence="9" type="ORF">PoB_002057600</name>
</gene>
<keyword evidence="6" id="KW-0274">FAD</keyword>
<evidence type="ECO:0000256" key="4">
    <source>
        <dbReference type="ARBA" id="ARBA00022490"/>
    </source>
</evidence>
<dbReference type="Proteomes" id="UP000735302">
    <property type="component" value="Unassembled WGS sequence"/>
</dbReference>
<name>A0AAV3Z436_9GAST</name>
<dbReference type="InterPro" id="IPR002937">
    <property type="entry name" value="Amino_oxidase"/>
</dbReference>
<evidence type="ECO:0000256" key="2">
    <source>
        <dbReference type="ARBA" id="ARBA00004496"/>
    </source>
</evidence>
<dbReference type="Gene3D" id="3.90.660.10">
    <property type="match status" value="2"/>
</dbReference>
<dbReference type="Gene3D" id="3.50.50.60">
    <property type="entry name" value="FAD/NAD(P)-binding domain"/>
    <property type="match status" value="2"/>
</dbReference>
<organism evidence="9 10">
    <name type="scientific">Plakobranchus ocellatus</name>
    <dbReference type="NCBI Taxonomy" id="259542"/>
    <lineage>
        <taxon>Eukaryota</taxon>
        <taxon>Metazoa</taxon>
        <taxon>Spiralia</taxon>
        <taxon>Lophotrochozoa</taxon>
        <taxon>Mollusca</taxon>
        <taxon>Gastropoda</taxon>
        <taxon>Heterobranchia</taxon>
        <taxon>Euthyneura</taxon>
        <taxon>Panpulmonata</taxon>
        <taxon>Sacoglossa</taxon>
        <taxon>Placobranchoidea</taxon>
        <taxon>Plakobranchidae</taxon>
        <taxon>Plakobranchus</taxon>
    </lineage>
</organism>
<feature type="domain" description="Amine oxidase" evidence="8">
    <location>
        <begin position="230"/>
        <end position="742"/>
    </location>
</feature>
<evidence type="ECO:0000256" key="6">
    <source>
        <dbReference type="ARBA" id="ARBA00022827"/>
    </source>
</evidence>
<keyword evidence="7" id="KW-0560">Oxidoreductase</keyword>
<evidence type="ECO:0000259" key="8">
    <source>
        <dbReference type="Pfam" id="PF01593"/>
    </source>
</evidence>
<evidence type="ECO:0000256" key="5">
    <source>
        <dbReference type="ARBA" id="ARBA00022630"/>
    </source>
</evidence>
<keyword evidence="5" id="KW-0285">Flavoprotein</keyword>
<dbReference type="EMBL" id="BLXT01002413">
    <property type="protein sequence ID" value="GFN94070.1"/>
    <property type="molecule type" value="Genomic_DNA"/>
</dbReference>
<evidence type="ECO:0000313" key="10">
    <source>
        <dbReference type="Proteomes" id="UP000735302"/>
    </source>
</evidence>
<dbReference type="AlphaFoldDB" id="A0AAV3Z436"/>
<evidence type="ECO:0000256" key="3">
    <source>
        <dbReference type="ARBA" id="ARBA00005995"/>
    </source>
</evidence>